<evidence type="ECO:0000256" key="1">
    <source>
        <dbReference type="ARBA" id="ARBA00004651"/>
    </source>
</evidence>
<dbReference type="InterPro" id="IPR050495">
    <property type="entry name" value="ATG22/LtaA_families"/>
</dbReference>
<feature type="transmembrane region" description="Helical" evidence="6">
    <location>
        <begin position="304"/>
        <end position="322"/>
    </location>
</feature>
<comment type="caution">
    <text evidence="8">The sequence shown here is derived from an EMBL/GenBank/DDBJ whole genome shotgun (WGS) entry which is preliminary data.</text>
</comment>
<feature type="transmembrane region" description="Helical" evidence="6">
    <location>
        <begin position="106"/>
        <end position="125"/>
    </location>
</feature>
<keyword evidence="3 6" id="KW-0812">Transmembrane</keyword>
<dbReference type="InterPro" id="IPR020846">
    <property type="entry name" value="MFS_dom"/>
</dbReference>
<evidence type="ECO:0000256" key="6">
    <source>
        <dbReference type="SAM" id="Phobius"/>
    </source>
</evidence>
<dbReference type="GO" id="GO:0005886">
    <property type="term" value="C:plasma membrane"/>
    <property type="evidence" value="ECO:0007669"/>
    <property type="project" value="UniProtKB-SubCell"/>
</dbReference>
<keyword evidence="2" id="KW-0813">Transport</keyword>
<dbReference type="PANTHER" id="PTHR23519">
    <property type="entry name" value="AUTOPHAGY-RELATED PROTEIN 22"/>
    <property type="match status" value="1"/>
</dbReference>
<feature type="transmembrane region" description="Helical" evidence="6">
    <location>
        <begin position="131"/>
        <end position="153"/>
    </location>
</feature>
<feature type="transmembrane region" description="Helical" evidence="6">
    <location>
        <begin position="81"/>
        <end position="99"/>
    </location>
</feature>
<dbReference type="GO" id="GO:0022857">
    <property type="term" value="F:transmembrane transporter activity"/>
    <property type="evidence" value="ECO:0007669"/>
    <property type="project" value="InterPro"/>
</dbReference>
<dbReference type="InterPro" id="IPR036259">
    <property type="entry name" value="MFS_trans_sf"/>
</dbReference>
<evidence type="ECO:0000256" key="3">
    <source>
        <dbReference type="ARBA" id="ARBA00022692"/>
    </source>
</evidence>
<evidence type="ECO:0000256" key="4">
    <source>
        <dbReference type="ARBA" id="ARBA00022989"/>
    </source>
</evidence>
<feature type="transmembrane region" description="Helical" evidence="6">
    <location>
        <begin position="209"/>
        <end position="230"/>
    </location>
</feature>
<keyword evidence="4 6" id="KW-1133">Transmembrane helix</keyword>
<dbReference type="PROSITE" id="PS50850">
    <property type="entry name" value="MFS"/>
    <property type="match status" value="1"/>
</dbReference>
<dbReference type="AlphaFoldDB" id="A0A3N4Z5T7"/>
<dbReference type="RefSeq" id="WP_246005977.1">
    <property type="nucleotide sequence ID" value="NZ_RKRA01000001.1"/>
</dbReference>
<dbReference type="SUPFAM" id="SSF103473">
    <property type="entry name" value="MFS general substrate transporter"/>
    <property type="match status" value="1"/>
</dbReference>
<dbReference type="EMBL" id="RKRA01000001">
    <property type="protein sequence ID" value="RPF26490.1"/>
    <property type="molecule type" value="Genomic_DNA"/>
</dbReference>
<dbReference type="PANTHER" id="PTHR23519:SF1">
    <property type="entry name" value="AUTOPHAGY-RELATED PROTEIN 22"/>
    <property type="match status" value="1"/>
</dbReference>
<feature type="transmembrane region" description="Helical" evidence="6">
    <location>
        <begin position="334"/>
        <end position="352"/>
    </location>
</feature>
<evidence type="ECO:0000313" key="9">
    <source>
        <dbReference type="Proteomes" id="UP000280726"/>
    </source>
</evidence>
<dbReference type="Proteomes" id="UP000280726">
    <property type="component" value="Unassembled WGS sequence"/>
</dbReference>
<dbReference type="Gene3D" id="1.20.1250.20">
    <property type="entry name" value="MFS general substrate transporter like domains"/>
    <property type="match status" value="1"/>
</dbReference>
<name>A0A3N4Z5T7_9MICO</name>
<dbReference type="InterPro" id="IPR024671">
    <property type="entry name" value="Atg22-like"/>
</dbReference>
<feature type="transmembrane region" description="Helical" evidence="6">
    <location>
        <begin position="393"/>
        <end position="416"/>
    </location>
</feature>
<comment type="subcellular location">
    <subcellularLocation>
        <location evidence="1">Cell membrane</location>
        <topology evidence="1">Multi-pass membrane protein</topology>
    </subcellularLocation>
</comment>
<feature type="domain" description="Major facilitator superfamily (MFS) profile" evidence="7">
    <location>
        <begin position="267"/>
        <end position="450"/>
    </location>
</feature>
<accession>A0A3N4Z5T7</accession>
<evidence type="ECO:0000259" key="7">
    <source>
        <dbReference type="PROSITE" id="PS50850"/>
    </source>
</evidence>
<reference evidence="8 9" key="1">
    <citation type="submission" date="2018-11" db="EMBL/GenBank/DDBJ databases">
        <title>Sequencing the genomes of 1000 actinobacteria strains.</title>
        <authorList>
            <person name="Klenk H.-P."/>
        </authorList>
    </citation>
    <scope>NUCLEOTIDE SEQUENCE [LARGE SCALE GENOMIC DNA]</scope>
    <source>
        <strain evidence="8 9">DSM 14418</strain>
    </source>
</reference>
<organism evidence="8 9">
    <name type="scientific">Georgenia muralis</name>
    <dbReference type="NCBI Taxonomy" id="154117"/>
    <lineage>
        <taxon>Bacteria</taxon>
        <taxon>Bacillati</taxon>
        <taxon>Actinomycetota</taxon>
        <taxon>Actinomycetes</taxon>
        <taxon>Micrococcales</taxon>
        <taxon>Bogoriellaceae</taxon>
        <taxon>Georgenia</taxon>
    </lineage>
</organism>
<protein>
    <submittedName>
        <fullName evidence="8">UMF1 family MFS transporter</fullName>
    </submittedName>
</protein>
<sequence>MTNAPEPPPEAAAAAVSPGLVVPELASEPAPRRTIAAWSLWDLGSNAFNTVILSFVFSVYVTQAVAADPENGQQVYSNAQTVAGLGVALLAPLMGAWADRVRNRRLMLTVATLAVVTTMALMWFVRPENSYLLLGVSLIALASVIAEIAGVFYNGMLLQISTAGTIGRISGTAWALGYVGGVIALVVALFGFILDGGMLGIPTEDAANARAVALLCAAWFLVFSIPVMIWGPKEVPDAARVREPFRPAQAYRDIATRVVRMWRQERPLLHFLVASAVYRDGLSAVFSFAGVIAATSYGMDTVQVAIFGIAANVVAAAGTWVFGKVDDRVGPRPVIVWSLAAMIGFGLVIVAVDSTAVFWVFGMAIAALVGPVQSASRTLLARVVPPHEANETFGLYATAGRAVSFISPALIAIFTAVAGARMGLLGIILTLALGLAAIWPLRIPGVTSKS</sequence>
<gene>
    <name evidence="8" type="ORF">EDD32_0933</name>
</gene>
<proteinExistence type="predicted"/>
<feature type="transmembrane region" description="Helical" evidence="6">
    <location>
        <begin position="422"/>
        <end position="441"/>
    </location>
</feature>
<keyword evidence="5 6" id="KW-0472">Membrane</keyword>
<feature type="transmembrane region" description="Helical" evidence="6">
    <location>
        <begin position="358"/>
        <end position="381"/>
    </location>
</feature>
<evidence type="ECO:0000256" key="2">
    <source>
        <dbReference type="ARBA" id="ARBA00022448"/>
    </source>
</evidence>
<evidence type="ECO:0000256" key="5">
    <source>
        <dbReference type="ARBA" id="ARBA00023136"/>
    </source>
</evidence>
<feature type="transmembrane region" description="Helical" evidence="6">
    <location>
        <begin position="40"/>
        <end position="61"/>
    </location>
</feature>
<keyword evidence="9" id="KW-1185">Reference proteome</keyword>
<feature type="transmembrane region" description="Helical" evidence="6">
    <location>
        <begin position="173"/>
        <end position="194"/>
    </location>
</feature>
<evidence type="ECO:0000313" key="8">
    <source>
        <dbReference type="EMBL" id="RPF26490.1"/>
    </source>
</evidence>
<dbReference type="Pfam" id="PF11700">
    <property type="entry name" value="ATG22"/>
    <property type="match status" value="2"/>
</dbReference>